<protein>
    <submittedName>
        <fullName evidence="4">Proprotein convertase subtilisin/kexin type 9-like</fullName>
    </submittedName>
</protein>
<organism evidence="3 4">
    <name type="scientific">Saccoglossus kowalevskii</name>
    <name type="common">Acorn worm</name>
    <dbReference type="NCBI Taxonomy" id="10224"/>
    <lineage>
        <taxon>Eukaryota</taxon>
        <taxon>Metazoa</taxon>
        <taxon>Hemichordata</taxon>
        <taxon>Enteropneusta</taxon>
        <taxon>Harrimaniidae</taxon>
        <taxon>Saccoglossus</taxon>
    </lineage>
</organism>
<keyword evidence="3" id="KW-1185">Reference proteome</keyword>
<dbReference type="Gene3D" id="2.60.120.690">
    <property type="entry name" value="Proprotein convertase subtilisin/kexin type 9"/>
    <property type="match status" value="1"/>
</dbReference>
<dbReference type="Pfam" id="PF18463">
    <property type="entry name" value="PCSK9_C3"/>
    <property type="match status" value="1"/>
</dbReference>
<dbReference type="Pfam" id="PF18459">
    <property type="entry name" value="PCSK9_C1"/>
    <property type="match status" value="1"/>
</dbReference>
<dbReference type="Proteomes" id="UP000694865">
    <property type="component" value="Unplaced"/>
</dbReference>
<name>A0ABM0MTH6_SACKO</name>
<dbReference type="InterPro" id="IPR041254">
    <property type="entry name" value="PCSK9_C1"/>
</dbReference>
<reference evidence="4" key="1">
    <citation type="submission" date="2025-08" db="UniProtKB">
        <authorList>
            <consortium name="RefSeq"/>
        </authorList>
    </citation>
    <scope>IDENTIFICATION</scope>
    <source>
        <tissue evidence="4">Testes</tissue>
    </source>
</reference>
<dbReference type="InterPro" id="IPR041051">
    <property type="entry name" value="PCSK9_C3"/>
</dbReference>
<feature type="domain" description="Proprotein convertase subtilisin/kexin type 9 C-terminal" evidence="1">
    <location>
        <begin position="1"/>
        <end position="50"/>
    </location>
</feature>
<gene>
    <name evidence="4" type="primary">LOC100377745</name>
</gene>
<dbReference type="GeneID" id="100377745"/>
<feature type="domain" description="Proprotein convertase subtilisin/kexin type 9 C-terminal" evidence="2">
    <location>
        <begin position="127"/>
        <end position="201"/>
    </location>
</feature>
<evidence type="ECO:0000259" key="1">
    <source>
        <dbReference type="Pfam" id="PF18459"/>
    </source>
</evidence>
<sequence>MTGCSSYSPGSNDRNGDFFDAALRGRKVCTAYNGAANSGVYAYARCCSWPGMSCSYSYGNRSSSADDAGSMAFCPSQIDCLDAFVTGCSVKSLTAGLTGTKPFMPNYCQGYNEMVEKGLWVHAACCSAPNFNCKTKSILSGTGAGDKAIIGCDAGWILTGCSVRSPNHYSYGAYIDDNDNCVAVNGQDGRKIWALAVCCKDEY</sequence>
<evidence type="ECO:0000259" key="2">
    <source>
        <dbReference type="Pfam" id="PF18463"/>
    </source>
</evidence>
<accession>A0ABM0MTH6</accession>
<evidence type="ECO:0000313" key="4">
    <source>
        <dbReference type="RefSeq" id="XP_006823317.1"/>
    </source>
</evidence>
<dbReference type="RefSeq" id="XP_006823317.1">
    <property type="nucleotide sequence ID" value="XM_006823254.1"/>
</dbReference>
<proteinExistence type="predicted"/>
<evidence type="ECO:0000313" key="3">
    <source>
        <dbReference type="Proteomes" id="UP000694865"/>
    </source>
</evidence>